<dbReference type="PANTHER" id="PTHR33332">
    <property type="entry name" value="REVERSE TRANSCRIPTASE DOMAIN-CONTAINING PROTEIN"/>
    <property type="match status" value="1"/>
</dbReference>
<keyword evidence="2" id="KW-0548">Nucleotidyltransferase</keyword>
<dbReference type="Proteomes" id="UP000299102">
    <property type="component" value="Unassembled WGS sequence"/>
</dbReference>
<evidence type="ECO:0000313" key="3">
    <source>
        <dbReference type="Proteomes" id="UP000299102"/>
    </source>
</evidence>
<dbReference type="AlphaFoldDB" id="A0A4C2A8T3"/>
<dbReference type="InterPro" id="IPR000477">
    <property type="entry name" value="RT_dom"/>
</dbReference>
<evidence type="ECO:0000313" key="2">
    <source>
        <dbReference type="EMBL" id="GBP95395.1"/>
    </source>
</evidence>
<name>A0A4C2A8T3_EUMVA</name>
<dbReference type="PROSITE" id="PS50878">
    <property type="entry name" value="RT_POL"/>
    <property type="match status" value="1"/>
</dbReference>
<accession>A0A4C2A8T3</accession>
<proteinExistence type="predicted"/>
<reference evidence="2 3" key="1">
    <citation type="journal article" date="2019" name="Commun. Biol.">
        <title>The bagworm genome reveals a unique fibroin gene that provides high tensile strength.</title>
        <authorList>
            <person name="Kono N."/>
            <person name="Nakamura H."/>
            <person name="Ohtoshi R."/>
            <person name="Tomita M."/>
            <person name="Numata K."/>
            <person name="Arakawa K."/>
        </authorList>
    </citation>
    <scope>NUCLEOTIDE SEQUENCE [LARGE SCALE GENOMIC DNA]</scope>
</reference>
<feature type="domain" description="Reverse transcriptase" evidence="1">
    <location>
        <begin position="157"/>
        <end position="349"/>
    </location>
</feature>
<sequence>MCQACGSEGELDGSALGLRLRLLGRCSLRSFFGPNPRCSFEAKKNSSRLYLVQSFRHVEDKHCGWFRVVSREAHVYILRNVVNLMGARVARVKSGLLIHKNPLGLNEVVEALDRDIPGFGMLMTSACFQRSRKIALLTQVLKNRTSSKIKFDGDSLKGQLLTLSGPGAFFERRSLIHAFSVRSNWRENRLGSQLLRHPVWIIYSQILIQSIRSLNNRSRCRAYSADFDAWEDSRDAIGVFCDLSKAFDCVHHDTLIRKLHHYGVTGRSLGLLESYLSDRIQRVDINGERSSGSAVNMGVPQGSVLGPFLFLVYINDLPHLVKNGHGIVLFADDTSLLLRLIGINQLLTK</sequence>
<protein>
    <submittedName>
        <fullName evidence="2">RNA-directed DNA polymerase from mobile element jockey</fullName>
    </submittedName>
</protein>
<comment type="caution">
    <text evidence="2">The sequence shown here is derived from an EMBL/GenBank/DDBJ whole genome shotgun (WGS) entry which is preliminary data.</text>
</comment>
<evidence type="ECO:0000259" key="1">
    <source>
        <dbReference type="PROSITE" id="PS50878"/>
    </source>
</evidence>
<keyword evidence="2" id="KW-0808">Transferase</keyword>
<dbReference type="Pfam" id="PF00078">
    <property type="entry name" value="RVT_1"/>
    <property type="match status" value="1"/>
</dbReference>
<dbReference type="OrthoDB" id="414730at2759"/>
<dbReference type="EMBL" id="BGZK01002623">
    <property type="protein sequence ID" value="GBP95395.1"/>
    <property type="molecule type" value="Genomic_DNA"/>
</dbReference>
<keyword evidence="3" id="KW-1185">Reference proteome</keyword>
<dbReference type="STRING" id="151549.A0A4C2A8T3"/>
<keyword evidence="2" id="KW-0695">RNA-directed DNA polymerase</keyword>
<dbReference type="GO" id="GO:0003964">
    <property type="term" value="F:RNA-directed DNA polymerase activity"/>
    <property type="evidence" value="ECO:0007669"/>
    <property type="project" value="UniProtKB-KW"/>
</dbReference>
<organism evidence="2 3">
    <name type="scientific">Eumeta variegata</name>
    <name type="common">Bagworm moth</name>
    <name type="synonym">Eumeta japonica</name>
    <dbReference type="NCBI Taxonomy" id="151549"/>
    <lineage>
        <taxon>Eukaryota</taxon>
        <taxon>Metazoa</taxon>
        <taxon>Ecdysozoa</taxon>
        <taxon>Arthropoda</taxon>
        <taxon>Hexapoda</taxon>
        <taxon>Insecta</taxon>
        <taxon>Pterygota</taxon>
        <taxon>Neoptera</taxon>
        <taxon>Endopterygota</taxon>
        <taxon>Lepidoptera</taxon>
        <taxon>Glossata</taxon>
        <taxon>Ditrysia</taxon>
        <taxon>Tineoidea</taxon>
        <taxon>Psychidae</taxon>
        <taxon>Oiketicinae</taxon>
        <taxon>Eumeta</taxon>
    </lineage>
</organism>
<gene>
    <name evidence="2" type="primary">pol</name>
    <name evidence="2" type="ORF">EVAR_70501_1</name>
</gene>